<evidence type="ECO:0000256" key="9">
    <source>
        <dbReference type="ARBA" id="ARBA00023027"/>
    </source>
</evidence>
<dbReference type="InterPro" id="IPR005248">
    <property type="entry name" value="NadD/NMNAT"/>
</dbReference>
<dbReference type="SUPFAM" id="SSF48371">
    <property type="entry name" value="ARM repeat"/>
    <property type="match status" value="1"/>
</dbReference>
<organism evidence="12 13">
    <name type="scientific">Dethiosulfatibacter aminovorans DSM 17477</name>
    <dbReference type="NCBI Taxonomy" id="1121476"/>
    <lineage>
        <taxon>Bacteria</taxon>
        <taxon>Bacillati</taxon>
        <taxon>Bacillota</taxon>
        <taxon>Tissierellia</taxon>
        <taxon>Dethiosulfatibacter</taxon>
    </lineage>
</organism>
<evidence type="ECO:0000256" key="10">
    <source>
        <dbReference type="ARBA" id="ARBA00048721"/>
    </source>
</evidence>
<sequence length="1620" mass="189994">MSRLTLNELHRDILSNLTDKEFLNKIEMTEEKMHSLVLNKHFVNKLSTLVNKNEFTCNNILNLCIDIMNNLANEQKEDWLTYTYQYVLNMSYPHAININLLKKYEKSVIIYLEILKTIFISQRKNQEFNKFMDFEFLTQEEIEGLRNPSEYLRFRKVFDENYVYELMRLGYEVTGYNTISHIAGVHHVAIHVARQLNEAGVPIYLGRVSGAAAGHDIGKYGCVGEEQKRVAYYHYYYTELWFKKFRIPQIGHVALNHSTWDLELENLPLESLVLIYADFRVKNKQTQNGYEMNIYSLSDSFQVILDKLDNVDETKEKRYRRVYEKLKDFEDFMISKGVDTTLVNRELRYVEEKDNALLFEDEITQNFKYMAISHNIDLMYKLSSNESLNLLLESARSEKSWKNIRSYLNVFNEYTTYLTHKQKLLTLNFMYELLMHREGDIRRQASEILGETIANFDDKYRKEVPKDKQLDKPEIDSIVLWDKYLDMVINPDHKIIAQHKIWIGYSLKTLMGSFFNKCNKESLHTYVDIYLDHLDENESDKEKIFIILDSLWRLPYPDLREDQVDRAVDFLVKFYDRDLFIATITLDTIERITYLLGKDACKYDKIVNHIKNLNHKDELCKTFLKYEIAQNLELDSDTMEFYETKLYETSRNLSDLFLMNLKTAVPWIVKSTNIKYIDKFIKYISPVSRLHTATHLCNLVKVSAVEFVRNQAGRTLLKLAPLLSVDQRNDVYIELVRGLEIEGYEFSKYIPRYLGEFMLYLHPKEFDESIDDLEKHVKRKSSRTIPLILNTMGVIIEHYHNYPKRFEEDNNVFENRLIRILGLFLSGLSNYDENIKQESFLFIGKNIFDSQYLSLEMKCQIYQKISKKLITLLSEKNLEDVFFINNSASLNHIYRFISDYSFFIGKIELEQSKKIAIFPGTFDPFTIGHKQIVKEIKEHGFEVYLAIDEFSWSKKTQPRLLRRQIVNLSIADELDVYLFPSEIPINIANNKDIASLKEIFNKKEVYIVVGSDVIVNASAYHKRVSKSSIHSMNHVVFKRASSFSTDKEAAKSDEMVKKIKGDVLELMLPVHMEDISSSLIRELIDENRDISNLIDPLAQKFIYDYNLYPREPQYKSLIETTSLDIDIVENLSVQIINEIGHHIFIHTDLYENMGEDINNKHIKFLIIRESRDEGKIIGFSAFHFIKLTELYREFKNTNVTEHIREAASGRIMIIDGIYTNKEYNNEDIEQIIITETLSHGLEEDLTYAVYHNILTNLDSNKISEILDLQGFVKLPVENFGLPVYGVDMRKTASLMLNLKSFLKEPFSKNSKVKKVVQESRKKLQKALTNLYPGSLVLSFDNEMLHHKMIKKICESNNVSNIPYEKRQLGEAMCVPFGNIMQGKVVPNTVTKSLHTEKMFFEDLDDFTIGEYPNYPALPHQIKTIKSFDRPVILVDDLLHKGYRIKAVSPLFRKENIPVEKIIVGILSGRGKELMDVRGRDVDSAYFIPNLRIWFNENLLCPFLGGDTLLKPNNEKGNLIQSINLILPYVAPHFIRDTEKEKIYDLSMTCLENARDIMKTIEREYQKIYERTLTLGRLGEVTISPRFPYKGSNMHYDYNKNPSVYIQNDIEELKRLRKIIK</sequence>
<comment type="pathway">
    <text evidence="2">Cofactor biosynthesis; NAD(+) biosynthesis; deamido-NAD(+) from nicotinate D-ribonucleotide: step 1/1.</text>
</comment>
<dbReference type="GO" id="GO:0005524">
    <property type="term" value="F:ATP binding"/>
    <property type="evidence" value="ECO:0007669"/>
    <property type="project" value="UniProtKB-KW"/>
</dbReference>
<evidence type="ECO:0000256" key="8">
    <source>
        <dbReference type="ARBA" id="ARBA00022840"/>
    </source>
</evidence>
<dbReference type="OrthoDB" id="1703792at2"/>
<evidence type="ECO:0000256" key="1">
    <source>
        <dbReference type="ARBA" id="ARBA00002324"/>
    </source>
</evidence>
<dbReference type="Gene3D" id="3.40.50.620">
    <property type="entry name" value="HUPs"/>
    <property type="match status" value="1"/>
</dbReference>
<dbReference type="InterPro" id="IPR004821">
    <property type="entry name" value="Cyt_trans-like"/>
</dbReference>
<dbReference type="SUPFAM" id="SSF109604">
    <property type="entry name" value="HD-domain/PDEase-like"/>
    <property type="match status" value="1"/>
</dbReference>
<evidence type="ECO:0000256" key="6">
    <source>
        <dbReference type="ARBA" id="ARBA00022695"/>
    </source>
</evidence>
<protein>
    <recommendedName>
        <fullName evidence="3">nicotinate-nucleotide adenylyltransferase</fullName>
        <ecNumber evidence="3">2.7.7.18</ecNumber>
    </recommendedName>
</protein>
<gene>
    <name evidence="12" type="ORF">SAMN02745751_01809</name>
</gene>
<keyword evidence="4" id="KW-0662">Pyridine nucleotide biosynthesis</keyword>
<dbReference type="InterPro" id="IPR014729">
    <property type="entry name" value="Rossmann-like_a/b/a_fold"/>
</dbReference>
<keyword evidence="5 12" id="KW-0808">Transferase</keyword>
<proteinExistence type="predicted"/>
<evidence type="ECO:0000256" key="2">
    <source>
        <dbReference type="ARBA" id="ARBA00005019"/>
    </source>
</evidence>
<reference evidence="12 13" key="1">
    <citation type="submission" date="2016-11" db="EMBL/GenBank/DDBJ databases">
        <authorList>
            <person name="Jaros S."/>
            <person name="Januszkiewicz K."/>
            <person name="Wedrychowicz H."/>
        </authorList>
    </citation>
    <scope>NUCLEOTIDE SEQUENCE [LARGE SCALE GENOMIC DNA]</scope>
    <source>
        <strain evidence="12 13">DSM 17477</strain>
    </source>
</reference>
<evidence type="ECO:0000256" key="7">
    <source>
        <dbReference type="ARBA" id="ARBA00022741"/>
    </source>
</evidence>
<dbReference type="GO" id="GO:0004515">
    <property type="term" value="F:nicotinate-nucleotide adenylyltransferase activity"/>
    <property type="evidence" value="ECO:0007669"/>
    <property type="project" value="UniProtKB-EC"/>
</dbReference>
<dbReference type="EMBL" id="FQZL01000011">
    <property type="protein sequence ID" value="SHJ12564.1"/>
    <property type="molecule type" value="Genomic_DNA"/>
</dbReference>
<evidence type="ECO:0000256" key="3">
    <source>
        <dbReference type="ARBA" id="ARBA00012389"/>
    </source>
</evidence>
<dbReference type="Pfam" id="PF01467">
    <property type="entry name" value="CTP_transf_like"/>
    <property type="match status" value="1"/>
</dbReference>
<feature type="domain" description="Cytidyltransferase-like" evidence="11">
    <location>
        <begin position="917"/>
        <end position="1082"/>
    </location>
</feature>
<keyword evidence="13" id="KW-1185">Reference proteome</keyword>
<evidence type="ECO:0000313" key="12">
    <source>
        <dbReference type="EMBL" id="SHJ12564.1"/>
    </source>
</evidence>
<keyword evidence="7" id="KW-0547">Nucleotide-binding</keyword>
<dbReference type="RefSeq" id="WP_073049254.1">
    <property type="nucleotide sequence ID" value="NZ_FQZL01000011.1"/>
</dbReference>
<dbReference type="EC" id="2.7.7.18" evidence="3"/>
<keyword evidence="6" id="KW-0548">Nucleotidyltransferase</keyword>
<evidence type="ECO:0000256" key="4">
    <source>
        <dbReference type="ARBA" id="ARBA00022642"/>
    </source>
</evidence>
<evidence type="ECO:0000259" key="11">
    <source>
        <dbReference type="Pfam" id="PF01467"/>
    </source>
</evidence>
<dbReference type="GO" id="GO:0009435">
    <property type="term" value="P:NAD+ biosynthetic process"/>
    <property type="evidence" value="ECO:0007669"/>
    <property type="project" value="InterPro"/>
</dbReference>
<dbReference type="STRING" id="1121476.SAMN02745751_01809"/>
<dbReference type="PANTHER" id="PTHR39321">
    <property type="entry name" value="NICOTINATE-NUCLEOTIDE ADENYLYLTRANSFERASE-RELATED"/>
    <property type="match status" value="1"/>
</dbReference>
<dbReference type="SUPFAM" id="SSF52374">
    <property type="entry name" value="Nucleotidylyl transferase"/>
    <property type="match status" value="1"/>
</dbReference>
<accession>A0A1M6GRH7</accession>
<comment type="function">
    <text evidence="1">Catalyzes the reversible adenylation of nicotinate mononucleotide (NaMN) to nicotinic acid adenine dinucleotide (NaAD).</text>
</comment>
<name>A0A1M6GRH7_9FIRM</name>
<evidence type="ECO:0000313" key="13">
    <source>
        <dbReference type="Proteomes" id="UP000184052"/>
    </source>
</evidence>
<keyword evidence="8" id="KW-0067">ATP-binding</keyword>
<dbReference type="PANTHER" id="PTHR39321:SF3">
    <property type="entry name" value="PHOSPHOPANTETHEINE ADENYLYLTRANSFERASE"/>
    <property type="match status" value="1"/>
</dbReference>
<comment type="catalytic activity">
    <reaction evidence="10">
        <text>nicotinate beta-D-ribonucleotide + ATP + H(+) = deamido-NAD(+) + diphosphate</text>
        <dbReference type="Rhea" id="RHEA:22860"/>
        <dbReference type="ChEBI" id="CHEBI:15378"/>
        <dbReference type="ChEBI" id="CHEBI:30616"/>
        <dbReference type="ChEBI" id="CHEBI:33019"/>
        <dbReference type="ChEBI" id="CHEBI:57502"/>
        <dbReference type="ChEBI" id="CHEBI:58437"/>
        <dbReference type="EC" id="2.7.7.18"/>
    </reaction>
</comment>
<dbReference type="Proteomes" id="UP000184052">
    <property type="component" value="Unassembled WGS sequence"/>
</dbReference>
<dbReference type="InterPro" id="IPR016024">
    <property type="entry name" value="ARM-type_fold"/>
</dbReference>
<evidence type="ECO:0000256" key="5">
    <source>
        <dbReference type="ARBA" id="ARBA00022679"/>
    </source>
</evidence>
<keyword evidence="9" id="KW-0520">NAD</keyword>
<dbReference type="NCBIfam" id="TIGR00125">
    <property type="entry name" value="cyt_tran_rel"/>
    <property type="match status" value="1"/>
</dbReference>